<reference evidence="1 2" key="1">
    <citation type="journal article" date="2021" name="BMC Genomics">
        <title>Datura genome reveals duplications of psychoactive alkaloid biosynthetic genes and high mutation rate following tissue culture.</title>
        <authorList>
            <person name="Rajewski A."/>
            <person name="Carter-House D."/>
            <person name="Stajich J."/>
            <person name="Litt A."/>
        </authorList>
    </citation>
    <scope>NUCLEOTIDE SEQUENCE [LARGE SCALE GENOMIC DNA]</scope>
    <source>
        <strain evidence="1">AR-01</strain>
    </source>
</reference>
<sequence>LQVPRLSIVSCCDADPPPLQPNPHHSRAFLYFLSVEILFSVRLRVSWGLVPSTHQLRSRINAADPPVKDLLGIKDVTVTKYNPVSSRAMDDTTNDEHINCLDKKTINLQGEVECVRNFGKLPISNTLS</sequence>
<feature type="non-terminal residue" evidence="1">
    <location>
        <position position="1"/>
    </location>
</feature>
<organism evidence="1 2">
    <name type="scientific">Datura stramonium</name>
    <name type="common">Jimsonweed</name>
    <name type="synonym">Common thornapple</name>
    <dbReference type="NCBI Taxonomy" id="4076"/>
    <lineage>
        <taxon>Eukaryota</taxon>
        <taxon>Viridiplantae</taxon>
        <taxon>Streptophyta</taxon>
        <taxon>Embryophyta</taxon>
        <taxon>Tracheophyta</taxon>
        <taxon>Spermatophyta</taxon>
        <taxon>Magnoliopsida</taxon>
        <taxon>eudicotyledons</taxon>
        <taxon>Gunneridae</taxon>
        <taxon>Pentapetalae</taxon>
        <taxon>asterids</taxon>
        <taxon>lamiids</taxon>
        <taxon>Solanales</taxon>
        <taxon>Solanaceae</taxon>
        <taxon>Solanoideae</taxon>
        <taxon>Datureae</taxon>
        <taxon>Datura</taxon>
    </lineage>
</organism>
<gene>
    <name evidence="1" type="ORF">HAX54_037608</name>
</gene>
<protein>
    <submittedName>
        <fullName evidence="1">Uncharacterized protein</fullName>
    </submittedName>
</protein>
<keyword evidence="2" id="KW-1185">Reference proteome</keyword>
<evidence type="ECO:0000313" key="1">
    <source>
        <dbReference type="EMBL" id="MCE0480589.1"/>
    </source>
</evidence>
<evidence type="ECO:0000313" key="2">
    <source>
        <dbReference type="Proteomes" id="UP000823775"/>
    </source>
</evidence>
<dbReference type="EMBL" id="JACEIK010005050">
    <property type="protein sequence ID" value="MCE0480589.1"/>
    <property type="molecule type" value="Genomic_DNA"/>
</dbReference>
<accession>A0ABS8VJV8</accession>
<dbReference type="Proteomes" id="UP000823775">
    <property type="component" value="Unassembled WGS sequence"/>
</dbReference>
<name>A0ABS8VJV8_DATST</name>
<proteinExistence type="predicted"/>
<comment type="caution">
    <text evidence="1">The sequence shown here is derived from an EMBL/GenBank/DDBJ whole genome shotgun (WGS) entry which is preliminary data.</text>
</comment>